<evidence type="ECO:0000313" key="1">
    <source>
        <dbReference type="EMBL" id="GAA1952103.1"/>
    </source>
</evidence>
<dbReference type="Pfam" id="PF08922">
    <property type="entry name" value="DUF1905"/>
    <property type="match status" value="1"/>
</dbReference>
<dbReference type="RefSeq" id="WP_344042873.1">
    <property type="nucleotide sequence ID" value="NZ_BAAAPB010000001.1"/>
</dbReference>
<reference evidence="1 2" key="1">
    <citation type="journal article" date="2019" name="Int. J. Syst. Evol. Microbiol.">
        <title>The Global Catalogue of Microorganisms (GCM) 10K type strain sequencing project: providing services to taxonomists for standard genome sequencing and annotation.</title>
        <authorList>
            <consortium name="The Broad Institute Genomics Platform"/>
            <consortium name="The Broad Institute Genome Sequencing Center for Infectious Disease"/>
            <person name="Wu L."/>
            <person name="Ma J."/>
        </authorList>
    </citation>
    <scope>NUCLEOTIDE SEQUENCE [LARGE SCALE GENOMIC DNA]</scope>
    <source>
        <strain evidence="1 2">JCM 15309</strain>
    </source>
</reference>
<dbReference type="InterPro" id="IPR037079">
    <property type="entry name" value="AF2212/PG0164-like_sf"/>
</dbReference>
<evidence type="ECO:0008006" key="3">
    <source>
        <dbReference type="Google" id="ProtNLM"/>
    </source>
</evidence>
<name>A0ABN2QKA3_9ACTN</name>
<dbReference type="InterPro" id="IPR015018">
    <property type="entry name" value="DUF1905"/>
</dbReference>
<dbReference type="SUPFAM" id="SSF141694">
    <property type="entry name" value="AF2212/PG0164-like"/>
    <property type="match status" value="1"/>
</dbReference>
<dbReference type="EMBL" id="BAAAPB010000001">
    <property type="protein sequence ID" value="GAA1952103.1"/>
    <property type="molecule type" value="Genomic_DNA"/>
</dbReference>
<organism evidence="1 2">
    <name type="scientific">Nocardioides panacihumi</name>
    <dbReference type="NCBI Taxonomy" id="400774"/>
    <lineage>
        <taxon>Bacteria</taxon>
        <taxon>Bacillati</taxon>
        <taxon>Actinomycetota</taxon>
        <taxon>Actinomycetes</taxon>
        <taxon>Propionibacteriales</taxon>
        <taxon>Nocardioidaceae</taxon>
        <taxon>Nocardioides</taxon>
    </lineage>
</organism>
<dbReference type="Proteomes" id="UP001500571">
    <property type="component" value="Unassembled WGS sequence"/>
</dbReference>
<proteinExistence type="predicted"/>
<accession>A0ABN2QKA3</accession>
<evidence type="ECO:0000313" key="2">
    <source>
        <dbReference type="Proteomes" id="UP001500571"/>
    </source>
</evidence>
<gene>
    <name evidence="1" type="ORF">GCM10009798_09190</name>
</gene>
<comment type="caution">
    <text evidence="1">The sequence shown here is derived from an EMBL/GenBank/DDBJ whole genome shotgun (WGS) entry which is preliminary data.</text>
</comment>
<protein>
    <recommendedName>
        <fullName evidence="3">DUF1905 domain-containing protein</fullName>
    </recommendedName>
</protein>
<sequence>MELTFSGPIFTWRGPAPFYYVAVPDEDSEDIRDIANAVTYGWGVIPVRATIGRTSYETSLFPKDGRYLLGVKAAVRRSEDLGEGDEVTVRMTVVGAALGP</sequence>
<keyword evidence="2" id="KW-1185">Reference proteome</keyword>
<dbReference type="Gene3D" id="2.40.30.100">
    <property type="entry name" value="AF2212/PG0164-like"/>
    <property type="match status" value="1"/>
</dbReference>